<dbReference type="KEGG" id="sbal:HUE88_07795"/>
<dbReference type="PANTHER" id="PTHR11203">
    <property type="entry name" value="CLEAVAGE AND POLYADENYLATION SPECIFICITY FACTOR FAMILY MEMBER"/>
    <property type="match status" value="1"/>
</dbReference>
<dbReference type="CDD" id="cd16295">
    <property type="entry name" value="TTHA0252-CPSF-like_MBL-fold"/>
    <property type="match status" value="1"/>
</dbReference>
<dbReference type="InterPro" id="IPR001279">
    <property type="entry name" value="Metallo-B-lactamas"/>
</dbReference>
<evidence type="ECO:0000313" key="5">
    <source>
        <dbReference type="Proteomes" id="UP000593994"/>
    </source>
</evidence>
<dbReference type="Pfam" id="PF07521">
    <property type="entry name" value="RMMBL"/>
    <property type="match status" value="1"/>
</dbReference>
<dbReference type="SMART" id="SM00849">
    <property type="entry name" value="Lactamase_B"/>
    <property type="match status" value="1"/>
</dbReference>
<dbReference type="InterPro" id="IPR022712">
    <property type="entry name" value="Beta_Casp"/>
</dbReference>
<dbReference type="EMBL" id="CP054492">
    <property type="protein sequence ID" value="QOY51045.1"/>
    <property type="molecule type" value="Genomic_DNA"/>
</dbReference>
<evidence type="ECO:0000313" key="4">
    <source>
        <dbReference type="EMBL" id="QOY51045.1"/>
    </source>
</evidence>
<evidence type="ECO:0000256" key="1">
    <source>
        <dbReference type="ARBA" id="ARBA00022801"/>
    </source>
</evidence>
<dbReference type="SUPFAM" id="SSF56281">
    <property type="entry name" value="Metallo-hydrolase/oxidoreductase"/>
    <property type="match status" value="1"/>
</dbReference>
<feature type="domain" description="Metallo-beta-lactamase" evidence="2">
    <location>
        <begin position="14"/>
        <end position="251"/>
    </location>
</feature>
<proteinExistence type="predicted"/>
<reference evidence="4 5" key="1">
    <citation type="submission" date="2020-05" db="EMBL/GenBank/DDBJ databases">
        <title>Sulfurimonas marisnigri, sp. nov., and Sulfurimonas baltica, sp. nov., manganese oxide reducing chemolithoautotrophs of the class Epsilonproteobacteria isolated from the pelagic redoxclines of the Black and Baltic Seas and emended description of the genus Sulfurimonas.</title>
        <authorList>
            <person name="Henkel J.V."/>
            <person name="Laudan C."/>
            <person name="Werner J."/>
            <person name="Neu T."/>
            <person name="Plewe S."/>
            <person name="Sproer C."/>
            <person name="Bunk B."/>
            <person name="Schulz-Vogt H.N."/>
        </authorList>
    </citation>
    <scope>NUCLEOTIDE SEQUENCE [LARGE SCALE GENOMIC DNA]</scope>
    <source>
        <strain evidence="4 5">GD2</strain>
    </source>
</reference>
<dbReference type="AlphaFoldDB" id="A0A7S7RM80"/>
<dbReference type="GO" id="GO:0004521">
    <property type="term" value="F:RNA endonuclease activity"/>
    <property type="evidence" value="ECO:0007669"/>
    <property type="project" value="TreeGrafter"/>
</dbReference>
<organism evidence="4 5">
    <name type="scientific">Candidatus Sulfurimonas baltica</name>
    <dbReference type="NCBI Taxonomy" id="2740404"/>
    <lineage>
        <taxon>Bacteria</taxon>
        <taxon>Pseudomonadati</taxon>
        <taxon>Campylobacterota</taxon>
        <taxon>Epsilonproteobacteria</taxon>
        <taxon>Campylobacterales</taxon>
        <taxon>Sulfurimonadaceae</taxon>
        <taxon>Sulfurimonas</taxon>
    </lineage>
</organism>
<accession>A0A7S7RM80</accession>
<dbReference type="Pfam" id="PF10996">
    <property type="entry name" value="Beta-Casp"/>
    <property type="match status" value="1"/>
</dbReference>
<dbReference type="PANTHER" id="PTHR11203:SF37">
    <property type="entry name" value="INTEGRATOR COMPLEX SUBUNIT 11"/>
    <property type="match status" value="1"/>
</dbReference>
<dbReference type="InterPro" id="IPR036866">
    <property type="entry name" value="RibonucZ/Hydroxyglut_hydro"/>
</dbReference>
<evidence type="ECO:0000259" key="2">
    <source>
        <dbReference type="SMART" id="SM00849"/>
    </source>
</evidence>
<dbReference type="RefSeq" id="WP_194368160.1">
    <property type="nucleotide sequence ID" value="NZ_CP054492.1"/>
</dbReference>
<keyword evidence="1 4" id="KW-0378">Hydrolase</keyword>
<dbReference type="GO" id="GO:0016787">
    <property type="term" value="F:hydrolase activity"/>
    <property type="evidence" value="ECO:0007669"/>
    <property type="project" value="UniProtKB-KW"/>
</dbReference>
<dbReference type="InterPro" id="IPR050698">
    <property type="entry name" value="MBL"/>
</dbReference>
<dbReference type="SMART" id="SM01027">
    <property type="entry name" value="Beta-Casp"/>
    <property type="match status" value="1"/>
</dbReference>
<sequence length="465" mass="52539">MVTVTSYGAAKTVTGSCHLLKIGSIKILIDCGMFQGDGGSEKNYEPFGFDPAKIHYLILTHAHLDHIGRVAKLIKDGFNGEIISTKATRDISKIMLLDSAGILLEEYKTIRRKARRHGDEESVQEPLYTKDDVKQVYTKQWRTLEYFEEHKLKQHIRVSFGNAGHIMGSAFVMIDYQEQNNHKRIVFSGDIGSTERLVIDNHDKLDEADTLFIESTYGDRTHKLLDESIEEFKEAVVSTLKKNGNVLIPSFALERTQEILWLLHEMHDNGELPKCQVFLDSPLAIKATKLYNQYTTHLSDKLQYSPGSKKDPFSFAWLKPITSRDQSIAINKVTKKAIIIAGSGMCNGGRIMHHLKHRLWNPKNSLIFVGFQVEGTLGRNIVDGAGSVQIYGEDIVTKAKVYTINGFSAHADQGELIEWMRRVKNIKKLCLIHGEVEKMEIFANVIKNELGYEAHIMELGIPLSI</sequence>
<dbReference type="Gene3D" id="3.60.15.10">
    <property type="entry name" value="Ribonuclease Z/Hydroxyacylglutathione hydrolase-like"/>
    <property type="match status" value="1"/>
</dbReference>
<protein>
    <submittedName>
        <fullName evidence="4">MBL fold metallo-hydrolase</fullName>
    </submittedName>
</protein>
<dbReference type="Pfam" id="PF00753">
    <property type="entry name" value="Lactamase_B"/>
    <property type="match status" value="1"/>
</dbReference>
<feature type="domain" description="Beta-Casp" evidence="3">
    <location>
        <begin position="256"/>
        <end position="381"/>
    </location>
</feature>
<name>A0A7S7RM80_9BACT</name>
<dbReference type="InterPro" id="IPR011108">
    <property type="entry name" value="RMMBL"/>
</dbReference>
<keyword evidence="5" id="KW-1185">Reference proteome</keyword>
<dbReference type="Gene3D" id="3.40.50.10890">
    <property type="match status" value="1"/>
</dbReference>
<dbReference type="Proteomes" id="UP000593994">
    <property type="component" value="Chromosome"/>
</dbReference>
<gene>
    <name evidence="4" type="ORF">HUE88_07795</name>
</gene>
<evidence type="ECO:0000259" key="3">
    <source>
        <dbReference type="SMART" id="SM01027"/>
    </source>
</evidence>